<keyword evidence="3" id="KW-0238">DNA-binding</keyword>
<dbReference type="GO" id="GO:0005829">
    <property type="term" value="C:cytosol"/>
    <property type="evidence" value="ECO:0007669"/>
    <property type="project" value="TreeGrafter"/>
</dbReference>
<keyword evidence="4" id="KW-0804">Transcription</keyword>
<evidence type="ECO:0000313" key="8">
    <source>
        <dbReference type="Proteomes" id="UP000316476"/>
    </source>
</evidence>
<dbReference type="Proteomes" id="UP000317238">
    <property type="component" value="Unassembled WGS sequence"/>
</dbReference>
<keyword evidence="2" id="KW-0805">Transcription regulation</keyword>
<dbReference type="EMBL" id="SJPL01000001">
    <property type="protein sequence ID" value="TWT71849.1"/>
    <property type="molecule type" value="Genomic_DNA"/>
</dbReference>
<protein>
    <submittedName>
        <fullName evidence="6">HTH-type transcriptional regulator CynR</fullName>
    </submittedName>
</protein>
<dbReference type="AlphaFoldDB" id="A0A5C5YA64"/>
<dbReference type="InterPro" id="IPR036390">
    <property type="entry name" value="WH_DNA-bd_sf"/>
</dbReference>
<evidence type="ECO:0000256" key="3">
    <source>
        <dbReference type="ARBA" id="ARBA00023125"/>
    </source>
</evidence>
<comment type="caution">
    <text evidence="6">The sequence shown here is derived from an EMBL/GenBank/DDBJ whole genome shotgun (WGS) entry which is preliminary data.</text>
</comment>
<dbReference type="InterPro" id="IPR050950">
    <property type="entry name" value="HTH-type_LysR_regulators"/>
</dbReference>
<organism evidence="6 9">
    <name type="scientific">Crateriforma conspicua</name>
    <dbReference type="NCBI Taxonomy" id="2527996"/>
    <lineage>
        <taxon>Bacteria</taxon>
        <taxon>Pseudomonadati</taxon>
        <taxon>Planctomycetota</taxon>
        <taxon>Planctomycetia</taxon>
        <taxon>Planctomycetales</taxon>
        <taxon>Planctomycetaceae</taxon>
        <taxon>Crateriforma</taxon>
    </lineage>
</organism>
<dbReference type="PRINTS" id="PR00039">
    <property type="entry name" value="HTHLYSR"/>
</dbReference>
<dbReference type="InterPro" id="IPR000847">
    <property type="entry name" value="LysR_HTH_N"/>
</dbReference>
<dbReference type="EMBL" id="SJPZ01000002">
    <property type="protein sequence ID" value="TWU62720.1"/>
    <property type="molecule type" value="Genomic_DNA"/>
</dbReference>
<dbReference type="Gene3D" id="3.40.190.290">
    <property type="match status" value="1"/>
</dbReference>
<dbReference type="OrthoDB" id="9785745at2"/>
<gene>
    <name evidence="6" type="primary">cynR_2</name>
    <name evidence="6" type="ORF">Pan14r_41660</name>
    <name evidence="7" type="ORF">V7x_44560</name>
</gene>
<dbReference type="GO" id="GO:0003677">
    <property type="term" value="F:DNA binding"/>
    <property type="evidence" value="ECO:0007669"/>
    <property type="project" value="UniProtKB-KW"/>
</dbReference>
<dbReference type="Pfam" id="PF00126">
    <property type="entry name" value="HTH_1"/>
    <property type="match status" value="1"/>
</dbReference>
<dbReference type="PANTHER" id="PTHR30419">
    <property type="entry name" value="HTH-TYPE TRANSCRIPTIONAL REGULATOR YBHD"/>
    <property type="match status" value="1"/>
</dbReference>
<dbReference type="PANTHER" id="PTHR30419:SF8">
    <property type="entry name" value="NITROGEN ASSIMILATION TRANSCRIPTIONAL ACTIVATOR-RELATED"/>
    <property type="match status" value="1"/>
</dbReference>
<evidence type="ECO:0000256" key="1">
    <source>
        <dbReference type="ARBA" id="ARBA00009437"/>
    </source>
</evidence>
<dbReference type="SUPFAM" id="SSF46785">
    <property type="entry name" value="Winged helix' DNA-binding domain"/>
    <property type="match status" value="1"/>
</dbReference>
<dbReference type="Proteomes" id="UP000316476">
    <property type="component" value="Unassembled WGS sequence"/>
</dbReference>
<evidence type="ECO:0000313" key="9">
    <source>
        <dbReference type="Proteomes" id="UP000317238"/>
    </source>
</evidence>
<dbReference type="Pfam" id="PF03466">
    <property type="entry name" value="LysR_substrate"/>
    <property type="match status" value="1"/>
</dbReference>
<sequence>MELRHLRYFLAISNHTSFRIAAEELLVSQPTLSQQMKDLEKELGCSLFERAGRGIRLTQAGVLFGEYAQRAINVLDEGQAAIDEFDQMLRGRIRVGVVQTVGAYLIPPVVAEFKSQNPGVQLVVHELSADDVENGLVDGSLDLGISFEPTRRQLHCRWLFGERFVLIVPAEHLWANRRRIRLDQMAGEPLCLMTKDFCTRRMIDAAFAQNDVELQVAVEMTSVAGCLAVTNAGGPPTILPELAMTGTDLSGIRIESPMIRRSVCLLQASEEASIRATSEFADAVIHHVGAAASG</sequence>
<keyword evidence="9" id="KW-1185">Reference proteome</keyword>
<dbReference type="RefSeq" id="WP_146415477.1">
    <property type="nucleotide sequence ID" value="NZ_SJPL01000001.1"/>
</dbReference>
<dbReference type="InterPro" id="IPR005119">
    <property type="entry name" value="LysR_subst-bd"/>
</dbReference>
<dbReference type="SUPFAM" id="SSF53850">
    <property type="entry name" value="Periplasmic binding protein-like II"/>
    <property type="match status" value="1"/>
</dbReference>
<comment type="similarity">
    <text evidence="1">Belongs to the LysR transcriptional regulatory family.</text>
</comment>
<feature type="domain" description="HTH lysR-type" evidence="5">
    <location>
        <begin position="1"/>
        <end position="58"/>
    </location>
</feature>
<accession>A0A5C6FKR7</accession>
<dbReference type="InterPro" id="IPR036388">
    <property type="entry name" value="WH-like_DNA-bd_sf"/>
</dbReference>
<accession>A0A5C5YA64</accession>
<proteinExistence type="inferred from homology"/>
<name>A0A5C5YA64_9PLAN</name>
<evidence type="ECO:0000256" key="4">
    <source>
        <dbReference type="ARBA" id="ARBA00023163"/>
    </source>
</evidence>
<evidence type="ECO:0000313" key="7">
    <source>
        <dbReference type="EMBL" id="TWU62720.1"/>
    </source>
</evidence>
<evidence type="ECO:0000256" key="2">
    <source>
        <dbReference type="ARBA" id="ARBA00023015"/>
    </source>
</evidence>
<dbReference type="PROSITE" id="PS50931">
    <property type="entry name" value="HTH_LYSR"/>
    <property type="match status" value="1"/>
</dbReference>
<dbReference type="GO" id="GO:0003700">
    <property type="term" value="F:DNA-binding transcription factor activity"/>
    <property type="evidence" value="ECO:0007669"/>
    <property type="project" value="InterPro"/>
</dbReference>
<reference evidence="8 9" key="1">
    <citation type="submission" date="2019-02" db="EMBL/GenBank/DDBJ databases">
        <title>Deep-cultivation of Planctomycetes and their phenomic and genomic characterization uncovers novel biology.</title>
        <authorList>
            <person name="Wiegand S."/>
            <person name="Jogler M."/>
            <person name="Boedeker C."/>
            <person name="Pinto D."/>
            <person name="Vollmers J."/>
            <person name="Rivas-Marin E."/>
            <person name="Kohn T."/>
            <person name="Peeters S.H."/>
            <person name="Heuer A."/>
            <person name="Rast P."/>
            <person name="Oberbeckmann S."/>
            <person name="Bunk B."/>
            <person name="Jeske O."/>
            <person name="Meyerdierks A."/>
            <person name="Storesund J.E."/>
            <person name="Kallscheuer N."/>
            <person name="Luecker S."/>
            <person name="Lage O.M."/>
            <person name="Pohl T."/>
            <person name="Merkel B.J."/>
            <person name="Hornburger P."/>
            <person name="Mueller R.-W."/>
            <person name="Bruemmer F."/>
            <person name="Labrenz M."/>
            <person name="Spormann A.M."/>
            <person name="Op Den Camp H."/>
            <person name="Overmann J."/>
            <person name="Amann R."/>
            <person name="Jetten M.S.M."/>
            <person name="Mascher T."/>
            <person name="Medema M.H."/>
            <person name="Devos D.P."/>
            <person name="Kaster A.-K."/>
            <person name="Ovreas L."/>
            <person name="Rohde M."/>
            <person name="Galperin M.Y."/>
            <person name="Jogler C."/>
        </authorList>
    </citation>
    <scope>NUCLEOTIDE SEQUENCE [LARGE SCALE GENOMIC DNA]</scope>
    <source>
        <strain evidence="6 9">Pan14r</strain>
        <strain evidence="7 8">V7</strain>
    </source>
</reference>
<evidence type="ECO:0000313" key="6">
    <source>
        <dbReference type="EMBL" id="TWT71849.1"/>
    </source>
</evidence>
<dbReference type="CDD" id="cd05466">
    <property type="entry name" value="PBP2_LTTR_substrate"/>
    <property type="match status" value="1"/>
</dbReference>
<evidence type="ECO:0000259" key="5">
    <source>
        <dbReference type="PROSITE" id="PS50931"/>
    </source>
</evidence>
<dbReference type="Gene3D" id="1.10.10.10">
    <property type="entry name" value="Winged helix-like DNA-binding domain superfamily/Winged helix DNA-binding domain"/>
    <property type="match status" value="1"/>
</dbReference>
<dbReference type="FunFam" id="1.10.10.10:FF:000001">
    <property type="entry name" value="LysR family transcriptional regulator"/>
    <property type="match status" value="1"/>
</dbReference>